<dbReference type="STRING" id="7719.ENSCINP00000033572"/>
<proteinExistence type="predicted"/>
<keyword evidence="2" id="KW-1185">Reference proteome</keyword>
<reference evidence="1" key="3">
    <citation type="submission" date="2025-08" db="UniProtKB">
        <authorList>
            <consortium name="Ensembl"/>
        </authorList>
    </citation>
    <scope>IDENTIFICATION</scope>
</reference>
<reference evidence="2" key="1">
    <citation type="journal article" date="2002" name="Science">
        <title>The draft genome of Ciona intestinalis: insights into chordate and vertebrate origins.</title>
        <authorList>
            <person name="Dehal P."/>
            <person name="Satou Y."/>
            <person name="Campbell R.K."/>
            <person name="Chapman J."/>
            <person name="Degnan B."/>
            <person name="De Tomaso A."/>
            <person name="Davidson B."/>
            <person name="Di Gregorio A."/>
            <person name="Gelpke M."/>
            <person name="Goodstein D.M."/>
            <person name="Harafuji N."/>
            <person name="Hastings K.E."/>
            <person name="Ho I."/>
            <person name="Hotta K."/>
            <person name="Huang W."/>
            <person name="Kawashima T."/>
            <person name="Lemaire P."/>
            <person name="Martinez D."/>
            <person name="Meinertzhagen I.A."/>
            <person name="Necula S."/>
            <person name="Nonaka M."/>
            <person name="Putnam N."/>
            <person name="Rash S."/>
            <person name="Saiga H."/>
            <person name="Satake M."/>
            <person name="Terry A."/>
            <person name="Yamada L."/>
            <person name="Wang H.G."/>
            <person name="Awazu S."/>
            <person name="Azumi K."/>
            <person name="Boore J."/>
            <person name="Branno M."/>
            <person name="Chin-Bow S."/>
            <person name="DeSantis R."/>
            <person name="Doyle S."/>
            <person name="Francino P."/>
            <person name="Keys D.N."/>
            <person name="Haga S."/>
            <person name="Hayashi H."/>
            <person name="Hino K."/>
            <person name="Imai K.S."/>
            <person name="Inaba K."/>
            <person name="Kano S."/>
            <person name="Kobayashi K."/>
            <person name="Kobayashi M."/>
            <person name="Lee B.I."/>
            <person name="Makabe K.W."/>
            <person name="Manohar C."/>
            <person name="Matassi G."/>
            <person name="Medina M."/>
            <person name="Mochizuki Y."/>
            <person name="Mount S."/>
            <person name="Morishita T."/>
            <person name="Miura S."/>
            <person name="Nakayama A."/>
            <person name="Nishizaka S."/>
            <person name="Nomoto H."/>
            <person name="Ohta F."/>
            <person name="Oishi K."/>
            <person name="Rigoutsos I."/>
            <person name="Sano M."/>
            <person name="Sasaki A."/>
            <person name="Sasakura Y."/>
            <person name="Shoguchi E."/>
            <person name="Shin-i T."/>
            <person name="Spagnuolo A."/>
            <person name="Stainier D."/>
            <person name="Suzuki M.M."/>
            <person name="Tassy O."/>
            <person name="Takatori N."/>
            <person name="Tokuoka M."/>
            <person name="Yagi K."/>
            <person name="Yoshizaki F."/>
            <person name="Wada S."/>
            <person name="Zhang C."/>
            <person name="Hyatt P.D."/>
            <person name="Larimer F."/>
            <person name="Detter C."/>
            <person name="Doggett N."/>
            <person name="Glavina T."/>
            <person name="Hawkins T."/>
            <person name="Richardson P."/>
            <person name="Lucas S."/>
            <person name="Kohara Y."/>
            <person name="Levine M."/>
            <person name="Satoh N."/>
            <person name="Rokhsar D.S."/>
        </authorList>
    </citation>
    <scope>NUCLEOTIDE SEQUENCE [LARGE SCALE GENOMIC DNA]</scope>
</reference>
<dbReference type="Gene3D" id="2.10.50.10">
    <property type="entry name" value="Tumor Necrosis Factor Receptor, subunit A, domain 2"/>
    <property type="match status" value="1"/>
</dbReference>
<dbReference type="HOGENOM" id="CLU_1753759_0_0_1"/>
<dbReference type="Proteomes" id="UP000008144">
    <property type="component" value="Chromosome 10"/>
</dbReference>
<dbReference type="SMART" id="SM01411">
    <property type="entry name" value="Ephrin_rec_like"/>
    <property type="match status" value="1"/>
</dbReference>
<dbReference type="PANTHER" id="PTHR47236:SF4">
    <property type="entry name" value="GENE 9195-RELATED"/>
    <property type="match status" value="1"/>
</dbReference>
<dbReference type="PANTHER" id="PTHR47236">
    <property type="entry name" value="GENE, 32742-RELATED-RELATED"/>
    <property type="match status" value="1"/>
</dbReference>
<dbReference type="Ensembl" id="ENSCINT00000033091.1">
    <property type="protein sequence ID" value="ENSCINP00000033572.1"/>
    <property type="gene ID" value="ENSCING00000025003.1"/>
</dbReference>
<name>H2XV88_CIOIN</name>
<accession>H2XV88</accession>
<evidence type="ECO:0000313" key="1">
    <source>
        <dbReference type="Ensembl" id="ENSCINP00000033572.1"/>
    </source>
</evidence>
<dbReference type="EMBL" id="EAAA01000594">
    <property type="status" value="NOT_ANNOTATED_CDS"/>
    <property type="molecule type" value="Genomic_DNA"/>
</dbReference>
<dbReference type="InParanoid" id="H2XV88"/>
<dbReference type="AlphaFoldDB" id="H2XV88"/>
<evidence type="ECO:0008006" key="3">
    <source>
        <dbReference type="Google" id="ProtNLM"/>
    </source>
</evidence>
<organism evidence="1 2">
    <name type="scientific">Ciona intestinalis</name>
    <name type="common">Transparent sea squirt</name>
    <name type="synonym">Ascidia intestinalis</name>
    <dbReference type="NCBI Taxonomy" id="7719"/>
    <lineage>
        <taxon>Eukaryota</taxon>
        <taxon>Metazoa</taxon>
        <taxon>Chordata</taxon>
        <taxon>Tunicata</taxon>
        <taxon>Ascidiacea</taxon>
        <taxon>Phlebobranchia</taxon>
        <taxon>Cionidae</taxon>
        <taxon>Ciona</taxon>
    </lineage>
</organism>
<evidence type="ECO:0000313" key="2">
    <source>
        <dbReference type="Proteomes" id="UP000008144"/>
    </source>
</evidence>
<protein>
    <recommendedName>
        <fullName evidence="3">Tyrosine-protein kinase ephrin type A/B receptor-like domain-containing protein</fullName>
    </recommendedName>
</protein>
<sequence>YTIRIFGYYVLNVSHLPPQYYISIPQTNYYNIIKLLNAIGHRKLHFIYYNFDIYTGTGNYQENPCPVGHYCPEGGVTSVGGVTGQAIPCPAGTYADAPGSVAEACISCLAGMYNNLEGQPACFPCGSSAVSGVGATECTCLGQFCEFVF</sequence>
<reference evidence="1" key="2">
    <citation type="journal article" date="2008" name="Genome Biol.">
        <title>Improved genome assembly and evidence-based global gene model set for the chordate Ciona intestinalis: new insight into intron and operon populations.</title>
        <authorList>
            <person name="Satou Y."/>
            <person name="Mineta K."/>
            <person name="Ogasawara M."/>
            <person name="Sasakura Y."/>
            <person name="Shoguchi E."/>
            <person name="Ueno K."/>
            <person name="Yamada L."/>
            <person name="Matsumoto J."/>
            <person name="Wasserscheid J."/>
            <person name="Dewar K."/>
            <person name="Wiley G.B."/>
            <person name="Macmil S.L."/>
            <person name="Roe B.A."/>
            <person name="Zeller R.W."/>
            <person name="Hastings K.E."/>
            <person name="Lemaire P."/>
            <person name="Lindquist E."/>
            <person name="Endo T."/>
            <person name="Hotta K."/>
            <person name="Inaba K."/>
        </authorList>
    </citation>
    <scope>NUCLEOTIDE SEQUENCE [LARGE SCALE GENOMIC DNA]</scope>
    <source>
        <strain evidence="1">wild type</strain>
    </source>
</reference>
<reference evidence="1" key="4">
    <citation type="submission" date="2025-09" db="UniProtKB">
        <authorList>
            <consortium name="Ensembl"/>
        </authorList>
    </citation>
    <scope>IDENTIFICATION</scope>
</reference>